<dbReference type="SUPFAM" id="SSF53850">
    <property type="entry name" value="Periplasmic binding protein-like II"/>
    <property type="match status" value="1"/>
</dbReference>
<evidence type="ECO:0000256" key="1">
    <source>
        <dbReference type="ARBA" id="ARBA00009437"/>
    </source>
</evidence>
<evidence type="ECO:0000256" key="4">
    <source>
        <dbReference type="ARBA" id="ARBA00023163"/>
    </source>
</evidence>
<keyword evidence="4" id="KW-0804">Transcription</keyword>
<dbReference type="InterPro" id="IPR036388">
    <property type="entry name" value="WH-like_DNA-bd_sf"/>
</dbReference>
<dbReference type="RefSeq" id="WP_114472022.1">
    <property type="nucleotide sequence ID" value="NZ_QPJK01000013.1"/>
</dbReference>
<gene>
    <name evidence="6" type="ORF">DES41_113165</name>
</gene>
<dbReference type="Proteomes" id="UP000252884">
    <property type="component" value="Unassembled WGS sequence"/>
</dbReference>
<accession>A0A368XB93</accession>
<evidence type="ECO:0000256" key="2">
    <source>
        <dbReference type="ARBA" id="ARBA00023015"/>
    </source>
</evidence>
<protein>
    <submittedName>
        <fullName evidence="6">LysR family transcriptional regulator</fullName>
    </submittedName>
</protein>
<dbReference type="PANTHER" id="PTHR30118">
    <property type="entry name" value="HTH-TYPE TRANSCRIPTIONAL REGULATOR LEUO-RELATED"/>
    <property type="match status" value="1"/>
</dbReference>
<keyword evidence="2" id="KW-0805">Transcription regulation</keyword>
<feature type="domain" description="HTH lysR-type" evidence="5">
    <location>
        <begin position="6"/>
        <end position="63"/>
    </location>
</feature>
<dbReference type="Pfam" id="PF03466">
    <property type="entry name" value="LysR_substrate"/>
    <property type="match status" value="1"/>
</dbReference>
<dbReference type="Gene3D" id="1.10.10.10">
    <property type="entry name" value="Winged helix-like DNA-binding domain superfamily/Winged helix DNA-binding domain"/>
    <property type="match status" value="1"/>
</dbReference>
<dbReference type="EMBL" id="QPJK01000013">
    <property type="protein sequence ID" value="RCW65241.1"/>
    <property type="molecule type" value="Genomic_DNA"/>
</dbReference>
<dbReference type="GO" id="GO:0003700">
    <property type="term" value="F:DNA-binding transcription factor activity"/>
    <property type="evidence" value="ECO:0007669"/>
    <property type="project" value="InterPro"/>
</dbReference>
<evidence type="ECO:0000256" key="3">
    <source>
        <dbReference type="ARBA" id="ARBA00023125"/>
    </source>
</evidence>
<dbReference type="GO" id="GO:0003677">
    <property type="term" value="F:DNA binding"/>
    <property type="evidence" value="ECO:0007669"/>
    <property type="project" value="UniProtKB-KW"/>
</dbReference>
<evidence type="ECO:0000313" key="7">
    <source>
        <dbReference type="Proteomes" id="UP000252884"/>
    </source>
</evidence>
<comment type="caution">
    <text evidence="6">The sequence shown here is derived from an EMBL/GenBank/DDBJ whole genome shotgun (WGS) entry which is preliminary data.</text>
</comment>
<reference evidence="6 7" key="1">
    <citation type="submission" date="2018-07" db="EMBL/GenBank/DDBJ databases">
        <title>Genomic Encyclopedia of Type Strains, Phase IV (KMG-IV): sequencing the most valuable type-strain genomes for metagenomic binning, comparative biology and taxonomic classification.</title>
        <authorList>
            <person name="Goeker M."/>
        </authorList>
    </citation>
    <scope>NUCLEOTIDE SEQUENCE [LARGE SCALE GENOMIC DNA]</scope>
    <source>
        <strain evidence="6 7">DSM 21634</strain>
    </source>
</reference>
<dbReference type="Pfam" id="PF00126">
    <property type="entry name" value="HTH_1"/>
    <property type="match status" value="1"/>
</dbReference>
<dbReference type="InterPro" id="IPR036390">
    <property type="entry name" value="WH_DNA-bd_sf"/>
</dbReference>
<keyword evidence="3" id="KW-0238">DNA-binding</keyword>
<dbReference type="AlphaFoldDB" id="A0A368XB93"/>
<evidence type="ECO:0000313" key="6">
    <source>
        <dbReference type="EMBL" id="RCW65241.1"/>
    </source>
</evidence>
<dbReference type="PANTHER" id="PTHR30118:SF6">
    <property type="entry name" value="HTH-TYPE TRANSCRIPTIONAL REGULATOR LEUO"/>
    <property type="match status" value="1"/>
</dbReference>
<evidence type="ECO:0000259" key="5">
    <source>
        <dbReference type="PROSITE" id="PS50931"/>
    </source>
</evidence>
<dbReference type="PROSITE" id="PS50931">
    <property type="entry name" value="HTH_LYSR"/>
    <property type="match status" value="1"/>
</dbReference>
<proteinExistence type="inferred from homology"/>
<sequence>MRLHGLDLNLLLALDALLQTERVTAAAERLHVTQSTMSGSLARLREHFNDPLLVPAGRVLMLTPLGQVLRTPVRALLQQVEETVSLRPTFEPLRDRRRFVLCASHMTLLVLGAPLVQHLRKAAPGVTLEWMETSPDRIGDHLRRGDIDLAFAGEPFASPAFPSVPVIEDEYVCIAWKGNRRVARGLSRRTYQALGHVGTRYGPQGLPGGEQHAVDRLQIVRRVEVVCASPAMLAAFVVGTDRIATVASKLARRQAEELPLQILPTPWRLSPVRMLMQWSQHREGDGGLDWMRQTVRSVAARCGCLVPPAGAPA</sequence>
<dbReference type="OrthoDB" id="5495633at2"/>
<dbReference type="InterPro" id="IPR050389">
    <property type="entry name" value="LysR-type_TF"/>
</dbReference>
<dbReference type="SUPFAM" id="SSF46785">
    <property type="entry name" value="Winged helix' DNA-binding domain"/>
    <property type="match status" value="1"/>
</dbReference>
<organism evidence="6 7">
    <name type="scientific">Pseudorhodoferax soli</name>
    <dbReference type="NCBI Taxonomy" id="545864"/>
    <lineage>
        <taxon>Bacteria</taxon>
        <taxon>Pseudomonadati</taxon>
        <taxon>Pseudomonadota</taxon>
        <taxon>Betaproteobacteria</taxon>
        <taxon>Burkholderiales</taxon>
        <taxon>Comamonadaceae</taxon>
    </lineage>
</organism>
<dbReference type="Gene3D" id="3.40.190.10">
    <property type="entry name" value="Periplasmic binding protein-like II"/>
    <property type="match status" value="2"/>
</dbReference>
<comment type="similarity">
    <text evidence="1">Belongs to the LysR transcriptional regulatory family.</text>
</comment>
<name>A0A368XB93_9BURK</name>
<keyword evidence="7" id="KW-1185">Reference proteome</keyword>
<dbReference type="InterPro" id="IPR005119">
    <property type="entry name" value="LysR_subst-bd"/>
</dbReference>
<dbReference type="InterPro" id="IPR000847">
    <property type="entry name" value="LysR_HTH_N"/>
</dbReference>